<feature type="compositionally biased region" description="Polar residues" evidence="1">
    <location>
        <begin position="1"/>
        <end position="10"/>
    </location>
</feature>
<keyword evidence="4" id="KW-1185">Reference proteome</keyword>
<accession>A0A385TID1</accession>
<dbReference type="Proteomes" id="UP000266552">
    <property type="component" value="Chromosome"/>
</dbReference>
<keyword evidence="2" id="KW-1133">Transmembrane helix</keyword>
<keyword evidence="2" id="KW-0472">Membrane</keyword>
<protein>
    <recommendedName>
        <fullName evidence="5">TM2 domain-containing protein</fullName>
    </recommendedName>
</protein>
<name>A0A385TID1_PAELA</name>
<gene>
    <name evidence="3" type="ORF">D5F53_02375</name>
</gene>
<feature type="compositionally biased region" description="Basic residues" evidence="1">
    <location>
        <begin position="11"/>
        <end position="23"/>
    </location>
</feature>
<reference evidence="3 4" key="1">
    <citation type="submission" date="2018-09" db="EMBL/GenBank/DDBJ databases">
        <title>Genome Sequence of Paenibacillus lautus Strain E7593-69, Azo Dye-Degrading Bacteria, Isolated from Commercial Tattoo Inks.</title>
        <authorList>
            <person name="Nho S.W."/>
            <person name="Kim S.-J."/>
            <person name="Kweon O."/>
            <person name="Cerniglia C.E."/>
        </authorList>
    </citation>
    <scope>NUCLEOTIDE SEQUENCE [LARGE SCALE GENOMIC DNA]</scope>
    <source>
        <strain evidence="3 4">E7593-69</strain>
    </source>
</reference>
<evidence type="ECO:0008006" key="5">
    <source>
        <dbReference type="Google" id="ProtNLM"/>
    </source>
</evidence>
<feature type="transmembrane region" description="Helical" evidence="2">
    <location>
        <begin position="143"/>
        <end position="161"/>
    </location>
</feature>
<dbReference type="EMBL" id="CP032412">
    <property type="protein sequence ID" value="AYB42207.1"/>
    <property type="molecule type" value="Genomic_DNA"/>
</dbReference>
<feature type="transmembrane region" description="Helical" evidence="2">
    <location>
        <begin position="81"/>
        <end position="99"/>
    </location>
</feature>
<feature type="region of interest" description="Disordered" evidence="1">
    <location>
        <begin position="1"/>
        <end position="23"/>
    </location>
</feature>
<evidence type="ECO:0000313" key="3">
    <source>
        <dbReference type="EMBL" id="AYB42207.1"/>
    </source>
</evidence>
<feature type="transmembrane region" description="Helical" evidence="2">
    <location>
        <begin position="57"/>
        <end position="74"/>
    </location>
</feature>
<sequence length="205" mass="22921">MNPTTETQTAVRKKKRRSVRMKRHPGLQRKRRKFYALLLAALIPGLGHLYLGMYRKGITFIMLLLLDISALLYFSSIGMQINVPLLVVLGLLIPVGYFYNVYDVLQAAEYIISRKRRGEAAAASGGDGRGNGANHLFRGERGIAFGLMLVVTGSLLILFHQKPPWLQQGIRDYGAEASAVVLIVIGIWAGIREALRHHKDKRKSL</sequence>
<evidence type="ECO:0000313" key="4">
    <source>
        <dbReference type="Proteomes" id="UP000266552"/>
    </source>
</evidence>
<dbReference type="KEGG" id="plw:D5F53_02375"/>
<dbReference type="AlphaFoldDB" id="A0A385TID1"/>
<feature type="transmembrane region" description="Helical" evidence="2">
    <location>
        <begin position="173"/>
        <end position="191"/>
    </location>
</feature>
<keyword evidence="2" id="KW-0812">Transmembrane</keyword>
<evidence type="ECO:0000256" key="2">
    <source>
        <dbReference type="SAM" id="Phobius"/>
    </source>
</evidence>
<organism evidence="3 4">
    <name type="scientific">Paenibacillus lautus</name>
    <name type="common">Bacillus lautus</name>
    <dbReference type="NCBI Taxonomy" id="1401"/>
    <lineage>
        <taxon>Bacteria</taxon>
        <taxon>Bacillati</taxon>
        <taxon>Bacillota</taxon>
        <taxon>Bacilli</taxon>
        <taxon>Bacillales</taxon>
        <taxon>Paenibacillaceae</taxon>
        <taxon>Paenibacillus</taxon>
    </lineage>
</organism>
<evidence type="ECO:0000256" key="1">
    <source>
        <dbReference type="SAM" id="MobiDB-lite"/>
    </source>
</evidence>
<dbReference type="RefSeq" id="WP_119846412.1">
    <property type="nucleotide sequence ID" value="NZ_CP032412.1"/>
</dbReference>
<proteinExistence type="predicted"/>